<keyword evidence="2" id="KW-1185">Reference proteome</keyword>
<dbReference type="Proteomes" id="UP000799778">
    <property type="component" value="Unassembled WGS sequence"/>
</dbReference>
<sequence length="204" mass="24044">MRRRFTERRKKQQTQLICLSSQGNLAIIEKLWPSRANERKVITHRMFKPFVPYIDFDAIFEPPDNAPQEIRKICARWRNFIKHCYIRDMEGSLDIRVRARHGGEEDHTRKEDFKFFRYWKNLISGGIIIEFPPVEDLPVNIDPAAKARDVGYEDVSDYEFDDSDAAYIGSGNRAAISVSEKSWRNEERRRVTSGSYFTFSSREL</sequence>
<protein>
    <submittedName>
        <fullName evidence="1">Uncharacterized protein</fullName>
    </submittedName>
</protein>
<dbReference type="GeneID" id="54279797"/>
<organism evidence="1 2">
    <name type="scientific">Aaosphaeria arxii CBS 175.79</name>
    <dbReference type="NCBI Taxonomy" id="1450172"/>
    <lineage>
        <taxon>Eukaryota</taxon>
        <taxon>Fungi</taxon>
        <taxon>Dikarya</taxon>
        <taxon>Ascomycota</taxon>
        <taxon>Pezizomycotina</taxon>
        <taxon>Dothideomycetes</taxon>
        <taxon>Pleosporomycetidae</taxon>
        <taxon>Pleosporales</taxon>
        <taxon>Pleosporales incertae sedis</taxon>
        <taxon>Aaosphaeria</taxon>
    </lineage>
</organism>
<gene>
    <name evidence="1" type="ORF">BU24DRAFT_252616</name>
</gene>
<dbReference type="AlphaFoldDB" id="A0A6A5XH90"/>
<reference evidence="1" key="1">
    <citation type="journal article" date="2020" name="Stud. Mycol.">
        <title>101 Dothideomycetes genomes: a test case for predicting lifestyles and emergence of pathogens.</title>
        <authorList>
            <person name="Haridas S."/>
            <person name="Albert R."/>
            <person name="Binder M."/>
            <person name="Bloem J."/>
            <person name="Labutti K."/>
            <person name="Salamov A."/>
            <person name="Andreopoulos B."/>
            <person name="Baker S."/>
            <person name="Barry K."/>
            <person name="Bills G."/>
            <person name="Bluhm B."/>
            <person name="Cannon C."/>
            <person name="Castanera R."/>
            <person name="Culley D."/>
            <person name="Daum C."/>
            <person name="Ezra D."/>
            <person name="Gonzalez J."/>
            <person name="Henrissat B."/>
            <person name="Kuo A."/>
            <person name="Liang C."/>
            <person name="Lipzen A."/>
            <person name="Lutzoni F."/>
            <person name="Magnuson J."/>
            <person name="Mondo S."/>
            <person name="Nolan M."/>
            <person name="Ohm R."/>
            <person name="Pangilinan J."/>
            <person name="Park H.-J."/>
            <person name="Ramirez L."/>
            <person name="Alfaro M."/>
            <person name="Sun H."/>
            <person name="Tritt A."/>
            <person name="Yoshinaga Y."/>
            <person name="Zwiers L.-H."/>
            <person name="Turgeon B."/>
            <person name="Goodwin S."/>
            <person name="Spatafora J."/>
            <person name="Crous P."/>
            <person name="Grigoriev I."/>
        </authorList>
    </citation>
    <scope>NUCLEOTIDE SEQUENCE</scope>
    <source>
        <strain evidence="1">CBS 175.79</strain>
    </source>
</reference>
<evidence type="ECO:0000313" key="1">
    <source>
        <dbReference type="EMBL" id="KAF2012462.1"/>
    </source>
</evidence>
<evidence type="ECO:0000313" key="2">
    <source>
        <dbReference type="Proteomes" id="UP000799778"/>
    </source>
</evidence>
<dbReference type="EMBL" id="ML978072">
    <property type="protein sequence ID" value="KAF2012462.1"/>
    <property type="molecule type" value="Genomic_DNA"/>
</dbReference>
<dbReference type="RefSeq" id="XP_033380801.1">
    <property type="nucleotide sequence ID" value="XM_033522400.1"/>
</dbReference>
<name>A0A6A5XH90_9PLEO</name>
<proteinExistence type="predicted"/>
<accession>A0A6A5XH90</accession>